<dbReference type="GO" id="GO:0007155">
    <property type="term" value="P:cell adhesion"/>
    <property type="evidence" value="ECO:0007669"/>
    <property type="project" value="InterPro"/>
</dbReference>
<name>A0A2B4R470_STYPI</name>
<organism evidence="3 4">
    <name type="scientific">Stylophora pistillata</name>
    <name type="common">Smooth cauliflower coral</name>
    <dbReference type="NCBI Taxonomy" id="50429"/>
    <lineage>
        <taxon>Eukaryota</taxon>
        <taxon>Metazoa</taxon>
        <taxon>Cnidaria</taxon>
        <taxon>Anthozoa</taxon>
        <taxon>Hexacorallia</taxon>
        <taxon>Scleractinia</taxon>
        <taxon>Astrocoeniina</taxon>
        <taxon>Pocilloporidae</taxon>
        <taxon>Stylophora</taxon>
    </lineage>
</organism>
<dbReference type="AlphaFoldDB" id="A0A2B4R470"/>
<accession>A0A2B4R470</accession>
<dbReference type="GO" id="GO:0005540">
    <property type="term" value="F:hyaluronic acid binding"/>
    <property type="evidence" value="ECO:0007669"/>
    <property type="project" value="InterPro"/>
</dbReference>
<dbReference type="InterPro" id="IPR016187">
    <property type="entry name" value="CTDL_fold"/>
</dbReference>
<proteinExistence type="predicted"/>
<reference evidence="4" key="1">
    <citation type="journal article" date="2017" name="bioRxiv">
        <title>Comparative analysis of the genomes of Stylophora pistillata and Acropora digitifera provides evidence for extensive differences between species of corals.</title>
        <authorList>
            <person name="Voolstra C.R."/>
            <person name="Li Y."/>
            <person name="Liew Y.J."/>
            <person name="Baumgarten S."/>
            <person name="Zoccola D."/>
            <person name="Flot J.-F."/>
            <person name="Tambutte S."/>
            <person name="Allemand D."/>
            <person name="Aranda M."/>
        </authorList>
    </citation>
    <scope>NUCLEOTIDE SEQUENCE [LARGE SCALE GENOMIC DNA]</scope>
</reference>
<protein>
    <recommendedName>
        <fullName evidence="2">Link domain-containing protein</fullName>
    </recommendedName>
</protein>
<dbReference type="Gene3D" id="3.10.100.10">
    <property type="entry name" value="Mannose-Binding Protein A, subunit A"/>
    <property type="match status" value="1"/>
</dbReference>
<dbReference type="InterPro" id="IPR016186">
    <property type="entry name" value="C-type_lectin-like/link_sf"/>
</dbReference>
<dbReference type="Proteomes" id="UP000225706">
    <property type="component" value="Unassembled WGS sequence"/>
</dbReference>
<sequence>MNQFYHKPKPPPYEETFPDFYVDPQCFPEQPNELPPEYDEDEVPDYEIDDEDMEKDILNKLNIQDHENVENVIDQEIMNPQKTRNYVRNIIKKAKTRRNQLKGSKSQVTQAFNKGKITSAERQLRNKQIDDSRAVLNQYINGYETRIKTTVGKGLRRKQKEGNVVFFNDPKYLLKQLQLIIGEMTAGNTSIQMRNTGQAILDTLLRIINMSFTWFNVKSSLDNQKIKYSKDNGSTYTEFTLPAGLRTYKNFNEYIKSQTKIDDKTYPITLKFDDTIFRVEIRLANNYKLDLRDSNFNDLIGFERVVLSSGTHAGPKIPNLSQDTEILNIHCDLIDQSMVDGQETDIIYSFSTSVLNPSFSFTVKPKRVTYSPVNTKRISRIRIDITDAYLDTNIMGKTVPTKGVFHTRAGRYALTYYDAKRLCALHGTVLATYSQLYKAWKAGLGIRL</sequence>
<keyword evidence="1" id="KW-1015">Disulfide bond</keyword>
<evidence type="ECO:0000256" key="1">
    <source>
        <dbReference type="ARBA" id="ARBA00023157"/>
    </source>
</evidence>
<dbReference type="SUPFAM" id="SSF56436">
    <property type="entry name" value="C-type lectin-like"/>
    <property type="match status" value="1"/>
</dbReference>
<dbReference type="OrthoDB" id="5982253at2759"/>
<evidence type="ECO:0000313" key="3">
    <source>
        <dbReference type="EMBL" id="PFX12411.1"/>
    </source>
</evidence>
<dbReference type="Pfam" id="PF00193">
    <property type="entry name" value="Xlink"/>
    <property type="match status" value="1"/>
</dbReference>
<keyword evidence="4" id="KW-1185">Reference proteome</keyword>
<dbReference type="EMBL" id="LSMT01001388">
    <property type="protein sequence ID" value="PFX12411.1"/>
    <property type="molecule type" value="Genomic_DNA"/>
</dbReference>
<comment type="caution">
    <text evidence="3">The sequence shown here is derived from an EMBL/GenBank/DDBJ whole genome shotgun (WGS) entry which is preliminary data.</text>
</comment>
<evidence type="ECO:0000259" key="2">
    <source>
        <dbReference type="PROSITE" id="PS50963"/>
    </source>
</evidence>
<dbReference type="InterPro" id="IPR000538">
    <property type="entry name" value="Link_dom"/>
</dbReference>
<evidence type="ECO:0000313" key="4">
    <source>
        <dbReference type="Proteomes" id="UP000225706"/>
    </source>
</evidence>
<dbReference type="PROSITE" id="PS50963">
    <property type="entry name" value="LINK_2"/>
    <property type="match status" value="1"/>
</dbReference>
<gene>
    <name evidence="3" type="ORF">AWC38_SpisGene23641</name>
</gene>
<feature type="domain" description="Link" evidence="2">
    <location>
        <begin position="403"/>
        <end position="448"/>
    </location>
</feature>